<dbReference type="Gene3D" id="3.40.190.170">
    <property type="entry name" value="Bacterial extracellular solute-binding protein, family 7"/>
    <property type="match status" value="1"/>
</dbReference>
<dbReference type="PANTHER" id="PTHR33376">
    <property type="match status" value="1"/>
</dbReference>
<dbReference type="Proteomes" id="UP000266483">
    <property type="component" value="Unassembled WGS sequence"/>
</dbReference>
<dbReference type="InterPro" id="IPR018389">
    <property type="entry name" value="DctP_fam"/>
</dbReference>
<evidence type="ECO:0000313" key="5">
    <source>
        <dbReference type="EMBL" id="RII81813.1"/>
    </source>
</evidence>
<proteinExistence type="inferred from homology"/>
<name>A0ABX9MSI2_9BURK</name>
<comment type="similarity">
    <text evidence="1">Belongs to the bacterial solute-binding protein 7 family.</text>
</comment>
<sequence length="323" mass="35449">MKLLKKVASALAVATIFAAGSASADEVVLRAVNAFQPGSVVAKPFERFVEHVNKEGKGLVQINLIGGPSAIPPFEIGNAVSSGVVDMAYVTSAFYPNLLPEGAALKLTERTMSELRENGGWEFINELHNKKMNVWYLARSGVGNPFHLYVNKPLDKADLSGLTLRVTPVYRSFFEDLGANAIQTPPSEVYTTLERGVADGYGWPIQGILDLGWHEVTKARVDPGFYQVDVNALVNLDKWNSLTDEQRAFLTEMGLWLEGLNAENAAINEAEKKKQADAGMVVYELTGAEREKWINQARESGWAEVQEVAPESAARLRELLAKE</sequence>
<dbReference type="InterPro" id="IPR038404">
    <property type="entry name" value="TRAP_DctP_sf"/>
</dbReference>
<comment type="caution">
    <text evidence="5">The sequence shown here is derived from an EMBL/GenBank/DDBJ whole genome shotgun (WGS) entry which is preliminary data.</text>
</comment>
<feature type="signal peptide" evidence="4">
    <location>
        <begin position="1"/>
        <end position="24"/>
    </location>
</feature>
<keyword evidence="3 4" id="KW-0732">Signal</keyword>
<keyword evidence="2" id="KW-0813">Transport</keyword>
<accession>A0ABX9MSI2</accession>
<evidence type="ECO:0000256" key="4">
    <source>
        <dbReference type="SAM" id="SignalP"/>
    </source>
</evidence>
<protein>
    <submittedName>
        <fullName evidence="5">ABC transporter substrate-binding protein</fullName>
    </submittedName>
</protein>
<evidence type="ECO:0000256" key="1">
    <source>
        <dbReference type="ARBA" id="ARBA00009023"/>
    </source>
</evidence>
<dbReference type="RefSeq" id="WP_119443024.1">
    <property type="nucleotide sequence ID" value="NZ_CP170494.1"/>
</dbReference>
<dbReference type="PANTHER" id="PTHR33376:SF7">
    <property type="entry name" value="C4-DICARBOXYLATE-BINDING PROTEIN DCTB"/>
    <property type="match status" value="1"/>
</dbReference>
<dbReference type="Pfam" id="PF03480">
    <property type="entry name" value="DctP"/>
    <property type="match status" value="1"/>
</dbReference>
<evidence type="ECO:0000313" key="6">
    <source>
        <dbReference type="Proteomes" id="UP000266483"/>
    </source>
</evidence>
<dbReference type="EMBL" id="NQOU01000008">
    <property type="protein sequence ID" value="RII81813.1"/>
    <property type="molecule type" value="Genomic_DNA"/>
</dbReference>
<reference evidence="5 6" key="1">
    <citation type="submission" date="2017-08" db="EMBL/GenBank/DDBJ databases">
        <title>Pusillimonas indicus sp. nov., a member of the family Alcaligenaceae isolated from surface seawater.</title>
        <authorList>
            <person name="Li J."/>
        </authorList>
    </citation>
    <scope>NUCLEOTIDE SEQUENCE [LARGE SCALE GENOMIC DNA]</scope>
    <source>
        <strain evidence="5 6">17-4A</strain>
    </source>
</reference>
<evidence type="ECO:0000256" key="2">
    <source>
        <dbReference type="ARBA" id="ARBA00022448"/>
    </source>
</evidence>
<dbReference type="NCBIfam" id="NF037995">
    <property type="entry name" value="TRAP_S1"/>
    <property type="match status" value="1"/>
</dbReference>
<feature type="chain" id="PRO_5046292211" evidence="4">
    <location>
        <begin position="25"/>
        <end position="323"/>
    </location>
</feature>
<keyword evidence="6" id="KW-1185">Reference proteome</keyword>
<gene>
    <name evidence="5" type="ORF">CJO09_14605</name>
</gene>
<organism evidence="5 6">
    <name type="scientific">Neopusillimonas maritima</name>
    <dbReference type="NCBI Taxonomy" id="2026239"/>
    <lineage>
        <taxon>Bacteria</taxon>
        <taxon>Pseudomonadati</taxon>
        <taxon>Pseudomonadota</taxon>
        <taxon>Betaproteobacteria</taxon>
        <taxon>Burkholderiales</taxon>
        <taxon>Alcaligenaceae</taxon>
        <taxon>Neopusillimonas</taxon>
    </lineage>
</organism>
<evidence type="ECO:0000256" key="3">
    <source>
        <dbReference type="ARBA" id="ARBA00022729"/>
    </source>
</evidence>